<reference evidence="1" key="1">
    <citation type="journal article" date="2020" name="Biotechnol. Biofuels">
        <title>New insights from the biogas microbiome by comprehensive genome-resolved metagenomics of nearly 1600 species originating from multiple anaerobic digesters.</title>
        <authorList>
            <person name="Campanaro S."/>
            <person name="Treu L."/>
            <person name="Rodriguez-R L.M."/>
            <person name="Kovalovszki A."/>
            <person name="Ziels R.M."/>
            <person name="Maus I."/>
            <person name="Zhu X."/>
            <person name="Kougias P.G."/>
            <person name="Basile A."/>
            <person name="Luo G."/>
            <person name="Schluter A."/>
            <person name="Konstantinidis K.T."/>
            <person name="Angelidaki I."/>
        </authorList>
    </citation>
    <scope>NUCLEOTIDE SEQUENCE</scope>
    <source>
        <strain evidence="1">AS06rmzACSIP_7</strain>
    </source>
</reference>
<dbReference type="EMBL" id="JAAYEE010000072">
    <property type="protein sequence ID" value="NLW34663.1"/>
    <property type="molecule type" value="Genomic_DNA"/>
</dbReference>
<gene>
    <name evidence="1" type="ORF">GXY80_04155</name>
</gene>
<dbReference type="AlphaFoldDB" id="A0A971M297"/>
<proteinExistence type="predicted"/>
<comment type="caution">
    <text evidence="1">The sequence shown here is derived from an EMBL/GenBank/DDBJ whole genome shotgun (WGS) entry which is preliminary data.</text>
</comment>
<evidence type="ECO:0000313" key="1">
    <source>
        <dbReference type="EMBL" id="NLW34663.1"/>
    </source>
</evidence>
<sequence>MKEINLEKKQIDLIRESICVYMKCMECRDLFREDTLCFKDIEEFVDDRGKSCLFRLKEMCHDLFRNSDSATYKEKLYDMTVGYIFHEAMILRENLYQLEYYRPKCDIADGELTSVEKKIVLEIEFLVKKTERKMKEGFKETRLLLKELVAQLKDIIGLYHGNYLLPRFLFENQKSFVKIYGKKGFDHLLYEVYRDGRTALMYKAAQSYLESEYYELARSMFQRVAGLDTDNRTALFLYMYSSAFHFYYKSRFVRALRYAEEALGLQVDNGDMTPYQESLTSLAAEVAREVKKGKKI</sequence>
<reference evidence="1" key="2">
    <citation type="submission" date="2020-01" db="EMBL/GenBank/DDBJ databases">
        <authorList>
            <person name="Campanaro S."/>
        </authorList>
    </citation>
    <scope>NUCLEOTIDE SEQUENCE</scope>
    <source>
        <strain evidence="1">AS06rmzACSIP_7</strain>
    </source>
</reference>
<name>A0A971M297_9BACT</name>
<dbReference type="Proteomes" id="UP000777265">
    <property type="component" value="Unassembled WGS sequence"/>
</dbReference>
<evidence type="ECO:0000313" key="2">
    <source>
        <dbReference type="Proteomes" id="UP000777265"/>
    </source>
</evidence>
<accession>A0A971M297</accession>
<protein>
    <submittedName>
        <fullName evidence="1">Uncharacterized protein</fullName>
    </submittedName>
</protein>
<organism evidence="1 2">
    <name type="scientific">Syntrophorhabdus aromaticivorans</name>
    <dbReference type="NCBI Taxonomy" id="328301"/>
    <lineage>
        <taxon>Bacteria</taxon>
        <taxon>Pseudomonadati</taxon>
        <taxon>Thermodesulfobacteriota</taxon>
        <taxon>Syntrophorhabdia</taxon>
        <taxon>Syntrophorhabdales</taxon>
        <taxon>Syntrophorhabdaceae</taxon>
        <taxon>Syntrophorhabdus</taxon>
    </lineage>
</organism>